<keyword evidence="1" id="KW-0472">Membrane</keyword>
<protein>
    <submittedName>
        <fullName evidence="2">DUF1361 domain-containing protein</fullName>
    </submittedName>
</protein>
<dbReference type="Pfam" id="PF07099">
    <property type="entry name" value="DUF1361"/>
    <property type="match status" value="1"/>
</dbReference>
<evidence type="ECO:0000313" key="2">
    <source>
        <dbReference type="EMBL" id="MCG2617876.1"/>
    </source>
</evidence>
<evidence type="ECO:0000256" key="1">
    <source>
        <dbReference type="SAM" id="Phobius"/>
    </source>
</evidence>
<feature type="transmembrane region" description="Helical" evidence="1">
    <location>
        <begin position="20"/>
        <end position="38"/>
    </location>
</feature>
<proteinExistence type="predicted"/>
<keyword evidence="3" id="KW-1185">Reference proteome</keyword>
<feature type="transmembrane region" description="Helical" evidence="1">
    <location>
        <begin position="141"/>
        <end position="164"/>
    </location>
</feature>
<dbReference type="InterPro" id="IPR009793">
    <property type="entry name" value="DUF1361"/>
</dbReference>
<feature type="transmembrane region" description="Helical" evidence="1">
    <location>
        <begin position="76"/>
        <end position="95"/>
    </location>
</feature>
<name>A0ABS9KZW3_9BACT</name>
<feature type="transmembrane region" description="Helical" evidence="1">
    <location>
        <begin position="44"/>
        <end position="64"/>
    </location>
</feature>
<feature type="transmembrane region" description="Helical" evidence="1">
    <location>
        <begin position="200"/>
        <end position="217"/>
    </location>
</feature>
<dbReference type="Proteomes" id="UP001165367">
    <property type="component" value="Unassembled WGS sequence"/>
</dbReference>
<keyword evidence="1" id="KW-0812">Transmembrane</keyword>
<accession>A0ABS9KZW3</accession>
<feature type="transmembrane region" description="Helical" evidence="1">
    <location>
        <begin position="107"/>
        <end position="129"/>
    </location>
</feature>
<dbReference type="RefSeq" id="WP_237876779.1">
    <property type="nucleotide sequence ID" value="NZ_JAKLTR010000027.1"/>
</dbReference>
<evidence type="ECO:0000313" key="3">
    <source>
        <dbReference type="Proteomes" id="UP001165367"/>
    </source>
</evidence>
<organism evidence="2 3">
    <name type="scientific">Terrimonas ginsenosidimutans</name>
    <dbReference type="NCBI Taxonomy" id="2908004"/>
    <lineage>
        <taxon>Bacteria</taxon>
        <taxon>Pseudomonadati</taxon>
        <taxon>Bacteroidota</taxon>
        <taxon>Chitinophagia</taxon>
        <taxon>Chitinophagales</taxon>
        <taxon>Chitinophagaceae</taxon>
        <taxon>Terrimonas</taxon>
    </lineage>
</organism>
<keyword evidence="1" id="KW-1133">Transmembrane helix</keyword>
<dbReference type="PROSITE" id="PS51257">
    <property type="entry name" value="PROKAR_LIPOPROTEIN"/>
    <property type="match status" value="1"/>
</dbReference>
<sequence length="224" mass="26302">MQYRSFLKKIESQTFSLSQWLLISSAFSCLLLAARVIVTGENTFLFLIWNLFLAFIPYAISEWLSGRIRVMENKVLLALVLTVWLLFIPNAFYIVTDLFHLHEFGDVPGWFDLALIFSFAWNGLLLGVLSVRRIETILQVITGRSFSLLFVFFVMWLNAFGVYIGRYLRFNSWDVISKPFSLFSDLFDIIIHPLKYRMDWGMIFVYSMFMTVLYLTLKKAARQF</sequence>
<comment type="caution">
    <text evidence="2">The sequence shown here is derived from an EMBL/GenBank/DDBJ whole genome shotgun (WGS) entry which is preliminary data.</text>
</comment>
<reference evidence="2" key="1">
    <citation type="submission" date="2022-01" db="EMBL/GenBank/DDBJ databases">
        <authorList>
            <person name="Jo J.-H."/>
            <person name="Im W.-T."/>
        </authorList>
    </citation>
    <scope>NUCLEOTIDE SEQUENCE</scope>
    <source>
        <strain evidence="2">NA20</strain>
    </source>
</reference>
<gene>
    <name evidence="2" type="ORF">LZZ85_26480</name>
</gene>
<dbReference type="EMBL" id="JAKLTR010000027">
    <property type="protein sequence ID" value="MCG2617876.1"/>
    <property type="molecule type" value="Genomic_DNA"/>
</dbReference>